<dbReference type="SUPFAM" id="SSF56935">
    <property type="entry name" value="Porins"/>
    <property type="match status" value="1"/>
</dbReference>
<keyword evidence="1" id="KW-0472">Membrane</keyword>
<keyword evidence="1" id="KW-0812">Transmembrane</keyword>
<sequence>MLKRLIAKLTHFESNYPQEKAYLHLDKPYYAAGEDIWFSAYLVNSSDHAPSPLSKVLYVELINPQDSIFQRVVLNMQEGKGAGDFTLPEDIPEGLYQLRAYTSWMQNFPETYFFHQNIQVWNSRESDLVPAANFSFKRAGKGDSVTVQLEFVNHKAEAAGQLPVSYVVKQAGKKSGPRKLTTNAAGKTKTTFFLPDGNARQLAQLELSLGQGKDKAPVVKSMLVPLPTNKLDVQFFPEGGALISGFWNNIGFKAIDAQGLGQDVQGAIYDQAGTKVTDFTSLKFGMGRLGFLPEKGKQYEARIKAANGTETVYPLPPAQDKGVVMTVDNSKPELVRVKCYTVGYADGAGKPSGLHVVAQSRGAVFFGASSATGRDVFQVDIPREKFPTGISQITLFNQAGEPLSERLLFVNQNQQLQISLTSDKPTYKPREKVTLQLQVKDAAGNPVAGNFSLGVTDAHSVSPNPYAANMVSYLQLSSDLQGYIENPGYYFSSTQPEVLQALDNLMLTQGWRRFVWKEILQDKYPALTFPLEQGLSVSGVVTRYSKKPEPHAMVTVFDAKNIKNVMMGKADLEGRFSVPLPPLTDSSKVVVQTRDQKDKTQLLVNLESFVPAQVFPKVPYAPAPVSLSDPQWAYLRMNREQQKVDQSMGKGIMLGQVTIRGRRDLDANKSLADQNTLHSPHEVSYSVKTDKFPPGMSIMKSLMRRVPSLSEVNGEYVLRGVSSLNIGAEAGSGLSNEPLFMIDGITSDVNGVESLTEVDIERIDVLMPGAPSAIYGTAGVNGVISVILKRGASKSVTSNARLEGIALYKGPRYQTTREFYMPRYDKPSEVYTPDWRTTIFWNPTVKTDAQGKATLTFFAADAKTTYRAVVEGFTAKGQLGQATASMQVK</sequence>
<dbReference type="Gene3D" id="2.60.40.1930">
    <property type="match status" value="1"/>
</dbReference>
<dbReference type="Proteomes" id="UP000036458">
    <property type="component" value="Chromosome"/>
</dbReference>
<dbReference type="Gene3D" id="2.170.130.10">
    <property type="entry name" value="TonB-dependent receptor, plug domain"/>
    <property type="match status" value="1"/>
</dbReference>
<protein>
    <recommendedName>
        <fullName evidence="2">TonB-dependent receptor plug domain-containing protein</fullName>
    </recommendedName>
</protein>
<evidence type="ECO:0000313" key="3">
    <source>
        <dbReference type="EMBL" id="AKQ47118.1"/>
    </source>
</evidence>
<dbReference type="STRING" id="1379910.TH63_18085"/>
<proteinExistence type="inferred from homology"/>
<evidence type="ECO:0000259" key="2">
    <source>
        <dbReference type="Pfam" id="PF07715"/>
    </source>
</evidence>
<feature type="domain" description="TonB-dependent receptor plug" evidence="2">
    <location>
        <begin position="702"/>
        <end position="783"/>
    </location>
</feature>
<name>A0A0H4VP99_9BACT</name>
<keyword evidence="1" id="KW-0813">Transport</keyword>
<dbReference type="InterPro" id="IPR012910">
    <property type="entry name" value="Plug_dom"/>
</dbReference>
<dbReference type="GO" id="GO:0009279">
    <property type="term" value="C:cell outer membrane"/>
    <property type="evidence" value="ECO:0007669"/>
    <property type="project" value="UniProtKB-SubCell"/>
</dbReference>
<organism evidence="3 4">
    <name type="scientific">Rufibacter radiotolerans</name>
    <dbReference type="NCBI Taxonomy" id="1379910"/>
    <lineage>
        <taxon>Bacteria</taxon>
        <taxon>Pseudomonadati</taxon>
        <taxon>Bacteroidota</taxon>
        <taxon>Cytophagia</taxon>
        <taxon>Cytophagales</taxon>
        <taxon>Hymenobacteraceae</taxon>
        <taxon>Rufibacter</taxon>
    </lineage>
</organism>
<keyword evidence="1" id="KW-0998">Cell outer membrane</keyword>
<accession>A0A0H4VP99</accession>
<dbReference type="KEGG" id="ruf:TH63_18085"/>
<dbReference type="Pfam" id="PF07715">
    <property type="entry name" value="Plug"/>
    <property type="match status" value="1"/>
</dbReference>
<dbReference type="PROSITE" id="PS52016">
    <property type="entry name" value="TONB_DEPENDENT_REC_3"/>
    <property type="match status" value="1"/>
</dbReference>
<dbReference type="PATRIC" id="fig|1379910.4.peg.3940"/>
<keyword evidence="1" id="KW-1134">Transmembrane beta strand</keyword>
<comment type="similarity">
    <text evidence="1">Belongs to the TonB-dependent receptor family.</text>
</comment>
<evidence type="ECO:0000256" key="1">
    <source>
        <dbReference type="PROSITE-ProRule" id="PRU01360"/>
    </source>
</evidence>
<comment type="subcellular location">
    <subcellularLocation>
        <location evidence="1">Cell outer membrane</location>
        <topology evidence="1">Multi-pass membrane protein</topology>
    </subcellularLocation>
</comment>
<dbReference type="InterPro" id="IPR039426">
    <property type="entry name" value="TonB-dep_rcpt-like"/>
</dbReference>
<evidence type="ECO:0000313" key="4">
    <source>
        <dbReference type="Proteomes" id="UP000036458"/>
    </source>
</evidence>
<dbReference type="InterPro" id="IPR037066">
    <property type="entry name" value="Plug_dom_sf"/>
</dbReference>
<reference evidence="3 4" key="1">
    <citation type="submission" date="2015-01" db="EMBL/GenBank/DDBJ databases">
        <title>Rufibacter sp./DG31D/ whole genome sequencing.</title>
        <authorList>
            <person name="Kim M.K."/>
            <person name="Srinivasan S."/>
            <person name="Lee J.-J."/>
        </authorList>
    </citation>
    <scope>NUCLEOTIDE SEQUENCE [LARGE SCALE GENOMIC DNA]</scope>
    <source>
        <strain evidence="3 4">DG31D</strain>
    </source>
</reference>
<dbReference type="AlphaFoldDB" id="A0A0H4VP99"/>
<keyword evidence="4" id="KW-1185">Reference proteome</keyword>
<dbReference type="EMBL" id="CP010777">
    <property type="protein sequence ID" value="AKQ47118.1"/>
    <property type="molecule type" value="Genomic_DNA"/>
</dbReference>
<gene>
    <name evidence="3" type="ORF">TH63_18085</name>
</gene>